<keyword evidence="2" id="KW-1185">Reference proteome</keyword>
<evidence type="ECO:0000313" key="2">
    <source>
        <dbReference type="Proteomes" id="UP000182229"/>
    </source>
</evidence>
<dbReference type="AlphaFoldDB" id="A0A1L9B993"/>
<reference evidence="1 2" key="2">
    <citation type="submission" date="2016-12" db="EMBL/GenBank/DDBJ databases">
        <title>Draft Genome Sequence of Cystobacter ferrugineus Strain Cbfe23.</title>
        <authorList>
            <person name="Akbar S."/>
            <person name="Dowd S.E."/>
            <person name="Stevens D.C."/>
        </authorList>
    </citation>
    <scope>NUCLEOTIDE SEQUENCE [LARGE SCALE GENOMIC DNA]</scope>
    <source>
        <strain evidence="1 2">Cbfe23</strain>
    </source>
</reference>
<dbReference type="SUPFAM" id="SSF63380">
    <property type="entry name" value="Riboflavin synthase domain-like"/>
    <property type="match status" value="1"/>
</dbReference>
<dbReference type="InterPro" id="IPR017938">
    <property type="entry name" value="Riboflavin_synthase-like_b-brl"/>
</dbReference>
<gene>
    <name evidence="1" type="ORF">BON30_21515</name>
</gene>
<comment type="caution">
    <text evidence="1">The sequence shown here is derived from an EMBL/GenBank/DDBJ whole genome shotgun (WGS) entry which is preliminary data.</text>
</comment>
<sequence length="86" mass="9761">MASAKELVGSVLGRLFFHDATVTRVREFSPRLREIEVEGPALRSLSWRAGDKVQAMMPGMNMRTYTPLHCDAERGATAFRIQRPVW</sequence>
<protein>
    <recommendedName>
        <fullName evidence="3">FAD-binding FR-type domain-containing protein</fullName>
    </recommendedName>
</protein>
<dbReference type="EMBL" id="MPIN01000005">
    <property type="protein sequence ID" value="OJH38808.1"/>
    <property type="molecule type" value="Genomic_DNA"/>
</dbReference>
<reference evidence="2" key="1">
    <citation type="submission" date="2016-11" db="EMBL/GenBank/DDBJ databases">
        <authorList>
            <person name="Shukria A."/>
            <person name="Stevens D.C."/>
        </authorList>
    </citation>
    <scope>NUCLEOTIDE SEQUENCE [LARGE SCALE GENOMIC DNA]</scope>
    <source>
        <strain evidence="2">Cbfe23</strain>
    </source>
</reference>
<name>A0A1L9B993_9BACT</name>
<proteinExistence type="predicted"/>
<evidence type="ECO:0008006" key="3">
    <source>
        <dbReference type="Google" id="ProtNLM"/>
    </source>
</evidence>
<dbReference type="Gene3D" id="2.40.30.10">
    <property type="entry name" value="Translation factors"/>
    <property type="match status" value="1"/>
</dbReference>
<evidence type="ECO:0000313" key="1">
    <source>
        <dbReference type="EMBL" id="OJH38808.1"/>
    </source>
</evidence>
<dbReference type="RefSeq" id="WP_071900242.1">
    <property type="nucleotide sequence ID" value="NZ_MPIN01000005.1"/>
</dbReference>
<dbReference type="Proteomes" id="UP000182229">
    <property type="component" value="Unassembled WGS sequence"/>
</dbReference>
<organism evidence="1 2">
    <name type="scientific">Cystobacter ferrugineus</name>
    <dbReference type="NCBI Taxonomy" id="83449"/>
    <lineage>
        <taxon>Bacteria</taxon>
        <taxon>Pseudomonadati</taxon>
        <taxon>Myxococcota</taxon>
        <taxon>Myxococcia</taxon>
        <taxon>Myxococcales</taxon>
        <taxon>Cystobacterineae</taxon>
        <taxon>Archangiaceae</taxon>
        <taxon>Cystobacter</taxon>
    </lineage>
</organism>
<dbReference type="STRING" id="83449.BON30_21515"/>
<accession>A0A1L9B993</accession>